<organism evidence="1">
    <name type="scientific">uncultured Woeseiaceae bacterium</name>
    <dbReference type="NCBI Taxonomy" id="1983305"/>
    <lineage>
        <taxon>Bacteria</taxon>
        <taxon>Pseudomonadati</taxon>
        <taxon>Pseudomonadota</taxon>
        <taxon>Gammaproteobacteria</taxon>
        <taxon>Woeseiales</taxon>
        <taxon>Woeseiaceae</taxon>
        <taxon>environmental samples</taxon>
    </lineage>
</organism>
<reference evidence="1" key="1">
    <citation type="submission" date="2019-07" db="EMBL/GenBank/DDBJ databases">
        <authorList>
            <person name="Weber M."/>
            <person name="Kostadinov I."/>
            <person name="Kostadinov D I."/>
        </authorList>
    </citation>
    <scope>NUCLEOTIDE SEQUENCE</scope>
    <source>
        <strain evidence="1">Gfbio:sag-sample-m06:053724c1-46a9-4a36-b237-ea2bf867836b</strain>
    </source>
</reference>
<sequence>MEMETKSTEDGQMLDRWTLIRDILVLQIKLVVDGMRDFILVPISLIVGIASLLKGGESPGSQFYELLRTGRRSERWINLFGAADRVYGASVDDDRFPAEDIDEMVSRVESFVVEEYSKGGVTRQVKSQLDRALESLHKLASSKGRGSVDKE</sequence>
<protein>
    <submittedName>
        <fullName evidence="1">Uncharacterized protein</fullName>
    </submittedName>
</protein>
<name>A0A7D9H5L6_9GAMM</name>
<dbReference type="EMBL" id="LR633967">
    <property type="protein sequence ID" value="VUX55397.1"/>
    <property type="molecule type" value="Genomic_DNA"/>
</dbReference>
<evidence type="ECO:0000313" key="1">
    <source>
        <dbReference type="EMBL" id="VUX55397.1"/>
    </source>
</evidence>
<proteinExistence type="predicted"/>
<dbReference type="AlphaFoldDB" id="A0A7D9H5L6"/>
<accession>A0A7D9H5L6</accession>
<gene>
    <name evidence="1" type="ORF">JTBM06_V1_20019</name>
</gene>